<gene>
    <name evidence="2" type="ORF">QYE76_030068</name>
</gene>
<dbReference type="EMBL" id="JAUUTY010000007">
    <property type="protein sequence ID" value="KAK1606395.1"/>
    <property type="molecule type" value="Genomic_DNA"/>
</dbReference>
<dbReference type="Gene3D" id="3.30.559.10">
    <property type="entry name" value="Chloramphenicol acetyltransferase-like domain"/>
    <property type="match status" value="2"/>
</dbReference>
<dbReference type="AlphaFoldDB" id="A0AAD8VIX0"/>
<evidence type="ECO:0000256" key="1">
    <source>
        <dbReference type="ARBA" id="ARBA00009861"/>
    </source>
</evidence>
<evidence type="ECO:0000313" key="2">
    <source>
        <dbReference type="EMBL" id="KAK1606395.1"/>
    </source>
</evidence>
<dbReference type="SUPFAM" id="SSF52777">
    <property type="entry name" value="CoA-dependent acyltransferases"/>
    <property type="match status" value="1"/>
</dbReference>
<dbReference type="InterPro" id="IPR050898">
    <property type="entry name" value="Plant_acyltransferase"/>
</dbReference>
<evidence type="ECO:0000313" key="3">
    <source>
        <dbReference type="Proteomes" id="UP001231189"/>
    </source>
</evidence>
<proteinExistence type="inferred from homology"/>
<dbReference type="Proteomes" id="UP001231189">
    <property type="component" value="Unassembled WGS sequence"/>
</dbReference>
<dbReference type="InterPro" id="IPR023213">
    <property type="entry name" value="CAT-like_dom_sf"/>
</dbReference>
<keyword evidence="3" id="KW-1185">Reference proteome</keyword>
<comment type="similarity">
    <text evidence="1">Belongs to the plant acyltransferase family.</text>
</comment>
<protein>
    <submittedName>
        <fullName evidence="2">Uncharacterized protein</fullName>
    </submittedName>
</protein>
<name>A0AAD8VIX0_LOLMU</name>
<sequence length="424" mass="45325">MSGVMISKSPAVVVKASEPVMAAGDIKLSPYDMWFVNDPVTVFLVFEHPIREPVETIKRGLSQALVHYYPVAGRLAVGATAGELVINCTANGVSFVAASANCALKDVQDLSDPSLKEELAVFYPAANGLCRSSDPLVLMQVTVFSCGGFVLGLTLNHAVADGVGMAQFLQAIGELSRGLPSPSVVPIRQDDSLILIPPPVFTKFLQYMGSIQPSQMAVLNIAVKSSLISHIKEKYASMNPGRRCSAFDAVAAVLWRCRTRATMSDPDALNVLLFIASARKYAGAKEGYYGNCLMVQLVSATAGAVANGDITDIVKMIHGTKNRVPHESDIDNLLQVADSYNIMSMNSWRSLVIRPAGEAIDFGGGAPARAMGHSTGISLVPKCTSCLPGNDEYNVLAVCVKEDHASAFLQELERTHLIPIRSLL</sequence>
<comment type="caution">
    <text evidence="2">The sequence shown here is derived from an EMBL/GenBank/DDBJ whole genome shotgun (WGS) entry which is preliminary data.</text>
</comment>
<organism evidence="2 3">
    <name type="scientific">Lolium multiflorum</name>
    <name type="common">Italian ryegrass</name>
    <name type="synonym">Lolium perenne subsp. multiflorum</name>
    <dbReference type="NCBI Taxonomy" id="4521"/>
    <lineage>
        <taxon>Eukaryota</taxon>
        <taxon>Viridiplantae</taxon>
        <taxon>Streptophyta</taxon>
        <taxon>Embryophyta</taxon>
        <taxon>Tracheophyta</taxon>
        <taxon>Spermatophyta</taxon>
        <taxon>Magnoliopsida</taxon>
        <taxon>Liliopsida</taxon>
        <taxon>Poales</taxon>
        <taxon>Poaceae</taxon>
        <taxon>BOP clade</taxon>
        <taxon>Pooideae</taxon>
        <taxon>Poodae</taxon>
        <taxon>Poeae</taxon>
        <taxon>Poeae Chloroplast Group 2 (Poeae type)</taxon>
        <taxon>Loliodinae</taxon>
        <taxon>Loliinae</taxon>
        <taxon>Lolium</taxon>
    </lineage>
</organism>
<dbReference type="GO" id="GO:0016747">
    <property type="term" value="F:acyltransferase activity, transferring groups other than amino-acyl groups"/>
    <property type="evidence" value="ECO:0007669"/>
    <property type="project" value="UniProtKB-ARBA"/>
</dbReference>
<dbReference type="Pfam" id="PF02458">
    <property type="entry name" value="Transferase"/>
    <property type="match status" value="1"/>
</dbReference>
<reference evidence="2" key="1">
    <citation type="submission" date="2023-07" db="EMBL/GenBank/DDBJ databases">
        <title>A chromosome-level genome assembly of Lolium multiflorum.</title>
        <authorList>
            <person name="Chen Y."/>
            <person name="Copetti D."/>
            <person name="Kolliker R."/>
            <person name="Studer B."/>
        </authorList>
    </citation>
    <scope>NUCLEOTIDE SEQUENCE</scope>
    <source>
        <strain evidence="2">02402/16</strain>
        <tissue evidence="2">Leaf</tissue>
    </source>
</reference>
<dbReference type="PANTHER" id="PTHR31147:SF61">
    <property type="entry name" value="ACYL TRANSFERASE 15"/>
    <property type="match status" value="1"/>
</dbReference>
<accession>A0AAD8VIX0</accession>
<dbReference type="PANTHER" id="PTHR31147">
    <property type="entry name" value="ACYL TRANSFERASE 4"/>
    <property type="match status" value="1"/>
</dbReference>